<evidence type="ECO:0000256" key="2">
    <source>
        <dbReference type="ARBA" id="ARBA00022561"/>
    </source>
</evidence>
<protein>
    <submittedName>
        <fullName evidence="4">Coat protein</fullName>
    </submittedName>
</protein>
<dbReference type="EMBL" id="KX443697">
    <property type="protein sequence ID" value="AOY07774.1"/>
    <property type="molecule type" value="Genomic_RNA"/>
</dbReference>
<dbReference type="PIRSF" id="PIRSF004075">
    <property type="entry name" value="Coat_protein_tricho/vitivirus"/>
    <property type="match status" value="1"/>
</dbReference>
<reference evidence="4" key="1">
    <citation type="journal article" date="2016" name="Phytoparasitica">
        <title>Molecular analysis of three new Cherry mottle leaf virus isolates reveals intra-species genetic diversity and inter-species gene transfer.</title>
        <authorList>
            <person name="Su L."/>
            <person name="Bhagwat B."/>
            <person name="Bernardy M."/>
            <person name="Wiersma P.A."/>
            <person name="Cheng Z."/>
            <person name="Xiang Y."/>
        </authorList>
    </citation>
    <scope>NUCLEOTIDE SEQUENCE</scope>
    <source>
        <strain evidence="4">S85-58HP</strain>
    </source>
</reference>
<keyword evidence="2 4" id="KW-0167">Capsid protein</keyword>
<organism evidence="4">
    <name type="scientific">Cherry mottle leaf virus</name>
    <dbReference type="NCBI Taxonomy" id="131226"/>
    <lineage>
        <taxon>Viruses</taxon>
        <taxon>Riboviria</taxon>
        <taxon>Orthornavirae</taxon>
        <taxon>Kitrinoviricota</taxon>
        <taxon>Alsuviricetes</taxon>
        <taxon>Tymovirales</taxon>
        <taxon>Betaflexiviridae</taxon>
        <taxon>Trivirinae</taxon>
        <taxon>Trichovirus</taxon>
        <taxon>Trichovirus maculavii</taxon>
    </lineage>
</organism>
<evidence type="ECO:0000256" key="3">
    <source>
        <dbReference type="ARBA" id="ARBA00022844"/>
    </source>
</evidence>
<accession>A0A1D9BZC4</accession>
<keyword evidence="3" id="KW-0946">Virion</keyword>
<comment type="subcellular location">
    <subcellularLocation>
        <location evidence="1">Virion</location>
    </subcellularLocation>
</comment>
<dbReference type="InterPro" id="IPR008879">
    <property type="entry name" value="Coat_protein_tricho/vitivirus"/>
</dbReference>
<name>A0A1D9BZC4_9VIRU</name>
<dbReference type="GO" id="GO:0019028">
    <property type="term" value="C:viral capsid"/>
    <property type="evidence" value="ECO:0007669"/>
    <property type="project" value="UniProtKB-KW"/>
</dbReference>
<proteinExistence type="predicted"/>
<evidence type="ECO:0000256" key="1">
    <source>
        <dbReference type="ARBA" id="ARBA00004328"/>
    </source>
</evidence>
<sequence length="193" mass="21598">MSARLNLTNKVQTELIAFLSQANRPLHQRSDPEKKLILRSIFANIAIQGTSDSTEFISTTVQVTSSTGAEVLVSYNPRTIVGLIKLFASTNEDENISRSTFRQICEHFAEYARNGLLALKLLREYTNLYRKAPSLGGKYPELCFDFNGGLDMIDLNNEQRKVITNFNQRLLQTEIAKGEAEANMSSVSTNLCV</sequence>
<evidence type="ECO:0000313" key="4">
    <source>
        <dbReference type="EMBL" id="AOY07774.1"/>
    </source>
</evidence>
<dbReference type="Pfam" id="PF05892">
    <property type="entry name" value="Tricho_coat"/>
    <property type="match status" value="1"/>
</dbReference>